<dbReference type="AlphaFoldDB" id="A0A419SP44"/>
<gene>
    <name evidence="4" type="ORF">BEP19_00795</name>
</gene>
<proteinExistence type="predicted"/>
<dbReference type="Pfam" id="PF00571">
    <property type="entry name" value="CBS"/>
    <property type="match status" value="2"/>
</dbReference>
<dbReference type="CDD" id="cd04622">
    <property type="entry name" value="CBS_pair_HRP1_like"/>
    <property type="match status" value="1"/>
</dbReference>
<organism evidence="4 5">
    <name type="scientific">Ammoniphilus oxalaticus</name>
    <dbReference type="NCBI Taxonomy" id="66863"/>
    <lineage>
        <taxon>Bacteria</taxon>
        <taxon>Bacillati</taxon>
        <taxon>Bacillota</taxon>
        <taxon>Bacilli</taxon>
        <taxon>Bacillales</taxon>
        <taxon>Paenibacillaceae</taxon>
        <taxon>Aneurinibacillus group</taxon>
        <taxon>Ammoniphilus</taxon>
    </lineage>
</organism>
<dbReference type="InterPro" id="IPR051257">
    <property type="entry name" value="Diverse_CBS-Domain"/>
</dbReference>
<evidence type="ECO:0000256" key="2">
    <source>
        <dbReference type="PROSITE-ProRule" id="PRU00703"/>
    </source>
</evidence>
<evidence type="ECO:0000313" key="5">
    <source>
        <dbReference type="Proteomes" id="UP000284219"/>
    </source>
</evidence>
<evidence type="ECO:0000256" key="1">
    <source>
        <dbReference type="ARBA" id="ARBA00023122"/>
    </source>
</evidence>
<keyword evidence="1 2" id="KW-0129">CBS domain</keyword>
<comment type="caution">
    <text evidence="4">The sequence shown here is derived from an EMBL/GenBank/DDBJ whole genome shotgun (WGS) entry which is preliminary data.</text>
</comment>
<keyword evidence="5" id="KW-1185">Reference proteome</keyword>
<dbReference type="EMBL" id="MCHY01000006">
    <property type="protein sequence ID" value="RKD26023.1"/>
    <property type="molecule type" value="Genomic_DNA"/>
</dbReference>
<feature type="domain" description="CBS" evidence="3">
    <location>
        <begin position="9"/>
        <end position="65"/>
    </location>
</feature>
<dbReference type="InterPro" id="IPR000644">
    <property type="entry name" value="CBS_dom"/>
</dbReference>
<evidence type="ECO:0000313" key="4">
    <source>
        <dbReference type="EMBL" id="RKD26023.1"/>
    </source>
</evidence>
<dbReference type="SMART" id="SM00116">
    <property type="entry name" value="CBS"/>
    <property type="match status" value="2"/>
</dbReference>
<protein>
    <submittedName>
        <fullName evidence="4">CBS domain-containing protein</fullName>
    </submittedName>
</protein>
<dbReference type="PANTHER" id="PTHR43080:SF2">
    <property type="entry name" value="CBS DOMAIN-CONTAINING PROTEIN"/>
    <property type="match status" value="1"/>
</dbReference>
<evidence type="ECO:0000259" key="3">
    <source>
        <dbReference type="PROSITE" id="PS51371"/>
    </source>
</evidence>
<dbReference type="OrthoDB" id="9802114at2"/>
<sequence length="146" mass="15917">MANTIRNIMTTDVECVTLLDNVYEVACKMRDHDVGIVPVVDDQQNCIGVITDRDIVIRGVAGKRSGSSAVEQVMSETLITGTPEMSVDEAAKLMAEKQIRRLPIIENGKLAGIVAMADLAVRDKFADQAGYALSEISEQRGEEHLQ</sequence>
<dbReference type="Proteomes" id="UP000284219">
    <property type="component" value="Unassembled WGS sequence"/>
</dbReference>
<name>A0A419SP44_9BACL</name>
<reference evidence="4 5" key="1">
    <citation type="submission" date="2016-08" db="EMBL/GenBank/DDBJ databases">
        <title>Novel Firmicute Genomes.</title>
        <authorList>
            <person name="Poppleton D.I."/>
            <person name="Gribaldo S."/>
        </authorList>
    </citation>
    <scope>NUCLEOTIDE SEQUENCE [LARGE SCALE GENOMIC DNA]</scope>
    <source>
        <strain evidence="4 5">RAOx-1</strain>
    </source>
</reference>
<dbReference type="PROSITE" id="PS51371">
    <property type="entry name" value="CBS"/>
    <property type="match status" value="2"/>
</dbReference>
<dbReference type="SUPFAM" id="SSF54631">
    <property type="entry name" value="CBS-domain pair"/>
    <property type="match status" value="1"/>
</dbReference>
<accession>A0A419SP44</accession>
<dbReference type="InterPro" id="IPR046342">
    <property type="entry name" value="CBS_dom_sf"/>
</dbReference>
<feature type="domain" description="CBS" evidence="3">
    <location>
        <begin position="74"/>
        <end position="133"/>
    </location>
</feature>
<dbReference type="Gene3D" id="3.10.580.10">
    <property type="entry name" value="CBS-domain"/>
    <property type="match status" value="1"/>
</dbReference>
<dbReference type="RefSeq" id="WP_120188703.1">
    <property type="nucleotide sequence ID" value="NZ_MCHY01000006.1"/>
</dbReference>
<dbReference type="PANTHER" id="PTHR43080">
    <property type="entry name" value="CBS DOMAIN-CONTAINING PROTEIN CBSX3, MITOCHONDRIAL"/>
    <property type="match status" value="1"/>
</dbReference>